<dbReference type="CDD" id="cd22778">
    <property type="entry name" value="DPBB_CEPL-like"/>
    <property type="match status" value="1"/>
</dbReference>
<organism evidence="5 6">
    <name type="scientific">Colletotrichum tofieldiae</name>
    <dbReference type="NCBI Taxonomy" id="708197"/>
    <lineage>
        <taxon>Eukaryota</taxon>
        <taxon>Fungi</taxon>
        <taxon>Dikarya</taxon>
        <taxon>Ascomycota</taxon>
        <taxon>Pezizomycotina</taxon>
        <taxon>Sordariomycetes</taxon>
        <taxon>Hypocreomycetidae</taxon>
        <taxon>Glomerellales</taxon>
        <taxon>Glomerellaceae</taxon>
        <taxon>Colletotrichum</taxon>
        <taxon>Colletotrichum spaethianum species complex</taxon>
    </lineage>
</organism>
<keyword evidence="6" id="KW-1185">Reference proteome</keyword>
<evidence type="ECO:0000256" key="3">
    <source>
        <dbReference type="ARBA" id="ARBA00022525"/>
    </source>
</evidence>
<dbReference type="AlphaFoldDB" id="A0A166W1K2"/>
<evidence type="ECO:0000313" key="5">
    <source>
        <dbReference type="EMBL" id="KZL75202.1"/>
    </source>
</evidence>
<dbReference type="Gene3D" id="2.40.40.10">
    <property type="entry name" value="RlpA-like domain"/>
    <property type="match status" value="1"/>
</dbReference>
<reference evidence="5 6" key="1">
    <citation type="submission" date="2015-06" db="EMBL/GenBank/DDBJ databases">
        <title>Survival trade-offs in plant roots during colonization by closely related pathogenic and mutualistic fungi.</title>
        <authorList>
            <person name="Hacquard S."/>
            <person name="Kracher B."/>
            <person name="Hiruma K."/>
            <person name="Weinman A."/>
            <person name="Muench P."/>
            <person name="Garrido Oter R."/>
            <person name="Ver Loren van Themaat E."/>
            <person name="Dallerey J.-F."/>
            <person name="Damm U."/>
            <person name="Henrissat B."/>
            <person name="Lespinet O."/>
            <person name="Thon M."/>
            <person name="Kemen E."/>
            <person name="McHardy A.C."/>
            <person name="Schulze-Lefert P."/>
            <person name="O'Connell R.J."/>
        </authorList>
    </citation>
    <scope>NUCLEOTIDE SEQUENCE [LARGE SCALE GENOMIC DNA]</scope>
    <source>
        <strain evidence="5 6">0861</strain>
    </source>
</reference>
<keyword evidence="3" id="KW-0964">Secreted</keyword>
<evidence type="ECO:0000256" key="2">
    <source>
        <dbReference type="ARBA" id="ARBA00010421"/>
    </source>
</evidence>
<sequence length="129" mass="14190">MRFFILSVTVASAALPAIALKVSLPYNTIYDQGKTAVKIVAIPNITGWDHPDCMTCWMVTWEAGEITRMLLAIDRSKKGFVTSLKSMNSLTNGQAKNFNSLEPLEVEATRVSLRNCGLAGVRKETPDEL</sequence>
<feature type="signal peptide" evidence="4">
    <location>
        <begin position="1"/>
        <end position="19"/>
    </location>
</feature>
<protein>
    <submittedName>
        <fullName evidence="5">EPL1 protein (Cerato-platanin)</fullName>
    </submittedName>
</protein>
<dbReference type="EMBL" id="LFIV01000025">
    <property type="protein sequence ID" value="KZL75202.1"/>
    <property type="molecule type" value="Genomic_DNA"/>
</dbReference>
<name>A0A166W1K2_9PEZI</name>
<keyword evidence="4" id="KW-0732">Signal</keyword>
<comment type="similarity">
    <text evidence="2">Belongs to the cerato-platanin family.</text>
</comment>
<dbReference type="InterPro" id="IPR036908">
    <property type="entry name" value="RlpA-like_sf"/>
</dbReference>
<dbReference type="STRING" id="708197.A0A166W1K2"/>
<evidence type="ECO:0000313" key="6">
    <source>
        <dbReference type="Proteomes" id="UP000076552"/>
    </source>
</evidence>
<accession>A0A166W1K2</accession>
<comment type="caution">
    <text evidence="5">The sequence shown here is derived from an EMBL/GenBank/DDBJ whole genome shotgun (WGS) entry which is preliminary data.</text>
</comment>
<dbReference type="InterPro" id="IPR010829">
    <property type="entry name" value="Cerato-platanin"/>
</dbReference>
<feature type="chain" id="PRO_5007881550" evidence="4">
    <location>
        <begin position="20"/>
        <end position="129"/>
    </location>
</feature>
<evidence type="ECO:0000256" key="1">
    <source>
        <dbReference type="ARBA" id="ARBA00004613"/>
    </source>
</evidence>
<comment type="subcellular location">
    <subcellularLocation>
        <location evidence="1">Secreted</location>
    </subcellularLocation>
</comment>
<dbReference type="Pfam" id="PF07249">
    <property type="entry name" value="Cerato-platanin"/>
    <property type="match status" value="1"/>
</dbReference>
<evidence type="ECO:0000256" key="4">
    <source>
        <dbReference type="SAM" id="SignalP"/>
    </source>
</evidence>
<dbReference type="Proteomes" id="UP000076552">
    <property type="component" value="Unassembled WGS sequence"/>
</dbReference>
<proteinExistence type="inferred from homology"/>
<gene>
    <name evidence="5" type="ORF">CT0861_02342</name>
</gene>
<dbReference type="GO" id="GO:0005576">
    <property type="term" value="C:extracellular region"/>
    <property type="evidence" value="ECO:0007669"/>
    <property type="project" value="UniProtKB-SubCell"/>
</dbReference>